<reference evidence="17" key="1">
    <citation type="submission" date="2017-07" db="EMBL/GenBank/DDBJ databases">
        <title>Origin of fungal plant biomass degrading enzymes: Comparative enzyme profile studies of zoosporic, early lineage fungi.</title>
        <authorList>
            <person name="Lange L."/>
            <person name="Pilgaard B."/>
            <person name="Herbst F.-A."/>
            <person name="Barret K."/>
            <person name="Busk P.K."/>
            <person name="Pedersen A.G."/>
        </authorList>
    </citation>
    <scope>NUCLEOTIDE SEQUENCE</scope>
</reference>
<comment type="similarity">
    <text evidence="3 11 12">Belongs to the glycosyl hydrolase 11 (cellulase G) family.</text>
</comment>
<dbReference type="AlphaFoldDB" id="A0A2U8LMQ3"/>
<feature type="region of interest" description="Disordered" evidence="13">
    <location>
        <begin position="222"/>
        <end position="251"/>
    </location>
</feature>
<keyword evidence="10 11" id="KW-0624">Polysaccharide degradation</keyword>
<feature type="chain" id="PRO_5016124383" description="Endo-1,4-beta-xylanase" evidence="14">
    <location>
        <begin position="20"/>
        <end position="290"/>
    </location>
</feature>
<keyword evidence="7 11" id="KW-0378">Hydrolase</keyword>
<dbReference type="GO" id="GO:0005576">
    <property type="term" value="C:extracellular region"/>
    <property type="evidence" value="ECO:0007669"/>
    <property type="project" value="InterPro"/>
</dbReference>
<dbReference type="FunFam" id="2.60.120.180:FF:000001">
    <property type="entry name" value="Endo-1,4-beta-xylanase"/>
    <property type="match status" value="1"/>
</dbReference>
<evidence type="ECO:0000256" key="3">
    <source>
        <dbReference type="ARBA" id="ARBA00007792"/>
    </source>
</evidence>
<feature type="domain" description="GH11" evidence="16">
    <location>
        <begin position="34"/>
        <end position="222"/>
    </location>
</feature>
<dbReference type="InterPro" id="IPR035971">
    <property type="entry name" value="CBD_sf"/>
</dbReference>
<dbReference type="PROSITE" id="PS00776">
    <property type="entry name" value="GH11_1"/>
    <property type="match status" value="1"/>
</dbReference>
<evidence type="ECO:0000256" key="2">
    <source>
        <dbReference type="ARBA" id="ARBA00004851"/>
    </source>
</evidence>
<dbReference type="InterPro" id="IPR013320">
    <property type="entry name" value="ConA-like_dom_sf"/>
</dbReference>
<feature type="active site" description="Nucleophile" evidence="11">
    <location>
        <position position="118"/>
    </location>
</feature>
<dbReference type="Gene3D" id="2.60.120.180">
    <property type="match status" value="1"/>
</dbReference>
<evidence type="ECO:0000256" key="7">
    <source>
        <dbReference type="ARBA" id="ARBA00022801"/>
    </source>
</evidence>
<dbReference type="PROSITE" id="PS51164">
    <property type="entry name" value="CBM1_2"/>
    <property type="match status" value="1"/>
</dbReference>
<dbReference type="BRENDA" id="3.2.1.8">
    <property type="organism ID" value="16681"/>
</dbReference>
<dbReference type="InterPro" id="IPR000254">
    <property type="entry name" value="CBD"/>
</dbReference>
<dbReference type="SUPFAM" id="SSF49899">
    <property type="entry name" value="Concanavalin A-like lectins/glucanases"/>
    <property type="match status" value="1"/>
</dbReference>
<dbReference type="PROSITE" id="PS00562">
    <property type="entry name" value="CBM1_1"/>
    <property type="match status" value="1"/>
</dbReference>
<keyword evidence="9 11" id="KW-0326">Glycosidase</keyword>
<evidence type="ECO:0000256" key="12">
    <source>
        <dbReference type="RuleBase" id="RU362015"/>
    </source>
</evidence>
<dbReference type="InterPro" id="IPR001137">
    <property type="entry name" value="Glyco_hydro_11"/>
</dbReference>
<feature type="domain" description="CBM1" evidence="15">
    <location>
        <begin position="254"/>
        <end position="290"/>
    </location>
</feature>
<feature type="compositionally biased region" description="Low complexity" evidence="13">
    <location>
        <begin position="231"/>
        <end position="248"/>
    </location>
</feature>
<dbReference type="EC" id="3.2.1.8" evidence="4 11"/>
<dbReference type="Pfam" id="PF00457">
    <property type="entry name" value="Glyco_hydro_11"/>
    <property type="match status" value="1"/>
</dbReference>
<evidence type="ECO:0000256" key="11">
    <source>
        <dbReference type="PROSITE-ProRule" id="PRU01097"/>
    </source>
</evidence>
<dbReference type="Pfam" id="PF00734">
    <property type="entry name" value="CBM_1"/>
    <property type="match status" value="1"/>
</dbReference>
<evidence type="ECO:0000256" key="14">
    <source>
        <dbReference type="SAM" id="SignalP"/>
    </source>
</evidence>
<dbReference type="GO" id="GO:0030248">
    <property type="term" value="F:cellulose binding"/>
    <property type="evidence" value="ECO:0007669"/>
    <property type="project" value="InterPro"/>
</dbReference>
<organism evidence="17">
    <name type="scientific">Rhizophlyctis rosea</name>
    <dbReference type="NCBI Taxonomy" id="64517"/>
    <lineage>
        <taxon>Eukaryota</taxon>
        <taxon>Fungi</taxon>
        <taxon>Fungi incertae sedis</taxon>
        <taxon>Chytridiomycota</taxon>
        <taxon>Chytridiomycota incertae sedis</taxon>
        <taxon>Chytridiomycetes</taxon>
        <taxon>Rhizophlyctidales</taxon>
        <taxon>Rhizophlyctidaceae</taxon>
        <taxon>Rhizophlyctis</taxon>
    </lineage>
</organism>
<evidence type="ECO:0000256" key="6">
    <source>
        <dbReference type="ARBA" id="ARBA00022729"/>
    </source>
</evidence>
<feature type="active site" description="Proton donor" evidence="11">
    <location>
        <position position="209"/>
    </location>
</feature>
<evidence type="ECO:0000259" key="16">
    <source>
        <dbReference type="PROSITE" id="PS51761"/>
    </source>
</evidence>
<evidence type="ECO:0000256" key="4">
    <source>
        <dbReference type="ARBA" id="ARBA00012590"/>
    </source>
</evidence>
<comment type="pathway">
    <text evidence="2 11 12">Glycan degradation; xylan degradation.</text>
</comment>
<dbReference type="PANTHER" id="PTHR46828">
    <property type="entry name" value="ENDO-1,4-BETA-XYLANASE A-RELATED"/>
    <property type="match status" value="1"/>
</dbReference>
<dbReference type="SUPFAM" id="SSF57180">
    <property type="entry name" value="Cellulose-binding domain"/>
    <property type="match status" value="1"/>
</dbReference>
<proteinExistence type="evidence at transcript level"/>
<name>A0A2U8LMQ3_9FUNG</name>
<accession>A0A2U8LMQ3</accession>
<dbReference type="InterPro" id="IPR033123">
    <property type="entry name" value="GH11_dom"/>
</dbReference>
<dbReference type="InterPro" id="IPR013319">
    <property type="entry name" value="GH11/12"/>
</dbReference>
<dbReference type="GO" id="GO:0031176">
    <property type="term" value="F:endo-1,4-beta-xylanase activity"/>
    <property type="evidence" value="ECO:0007669"/>
    <property type="project" value="UniProtKB-UniRule"/>
</dbReference>
<keyword evidence="5 11" id="KW-0858">Xylan degradation</keyword>
<dbReference type="EMBL" id="MF432128">
    <property type="protein sequence ID" value="AWL24826.1"/>
    <property type="molecule type" value="mRNA"/>
</dbReference>
<comment type="catalytic activity">
    <reaction evidence="1 11 12">
        <text>Endohydrolysis of (1-&gt;4)-beta-D-xylosidic linkages in xylans.</text>
        <dbReference type="EC" id="3.2.1.8"/>
    </reaction>
</comment>
<evidence type="ECO:0000256" key="8">
    <source>
        <dbReference type="ARBA" id="ARBA00023277"/>
    </source>
</evidence>
<keyword evidence="6 14" id="KW-0732">Signal</keyword>
<dbReference type="SMART" id="SM00236">
    <property type="entry name" value="fCBD"/>
    <property type="match status" value="1"/>
</dbReference>
<evidence type="ECO:0000256" key="13">
    <source>
        <dbReference type="SAM" id="MobiDB-lite"/>
    </source>
</evidence>
<dbReference type="UniPathway" id="UPA00114"/>
<evidence type="ECO:0000256" key="5">
    <source>
        <dbReference type="ARBA" id="ARBA00022651"/>
    </source>
</evidence>
<dbReference type="PROSITE" id="PS51761">
    <property type="entry name" value="GH11_3"/>
    <property type="match status" value="1"/>
</dbReference>
<dbReference type="PRINTS" id="PR00911">
    <property type="entry name" value="GLHYDRLASE11"/>
</dbReference>
<evidence type="ECO:0000256" key="1">
    <source>
        <dbReference type="ARBA" id="ARBA00000681"/>
    </source>
</evidence>
<evidence type="ECO:0000259" key="15">
    <source>
        <dbReference type="PROSITE" id="PS51164"/>
    </source>
</evidence>
<protein>
    <recommendedName>
        <fullName evidence="4 11">Endo-1,4-beta-xylanase</fullName>
        <ecNumber evidence="4 11">3.2.1.8</ecNumber>
    </recommendedName>
</protein>
<dbReference type="PANTHER" id="PTHR46828:SF2">
    <property type="entry name" value="ENDO-1,4-BETA-XYLANASE A-RELATED"/>
    <property type="match status" value="1"/>
</dbReference>
<evidence type="ECO:0000313" key="17">
    <source>
        <dbReference type="EMBL" id="AWL24826.1"/>
    </source>
</evidence>
<feature type="signal peptide" evidence="14">
    <location>
        <begin position="1"/>
        <end position="19"/>
    </location>
</feature>
<sequence length="290" mass="30408">MVHTTSLLLASSLVGAALAMPAPGNSTSLLAKRAVTPNSTGNNNGYYYSWWSDGAGDVTYTMGSGGQFGVTWRNCGNFVGGKGWNPGSARTISYSGTFSPSGNAYLTAYGWTTNPLVEYYIVDNYGTYNPCSGGQKKGTVTTDGGTYDICLSTRYNQPSIEGTKTFQQYWSVRQSKRTGGTITTGNHFNAWAGQGMRLGTHNYQVLACEGYQSSGSCSINIGGSSSGGGNPTTTQQQTQPPRTTTTQGNTGGGSCAAKWGQCGGQGWTGPTCCQSGSSCKASNQWYSQCL</sequence>
<keyword evidence="8 11" id="KW-0119">Carbohydrate metabolism</keyword>
<dbReference type="GO" id="GO:0045493">
    <property type="term" value="P:xylan catabolic process"/>
    <property type="evidence" value="ECO:0007669"/>
    <property type="project" value="UniProtKB-UniRule"/>
</dbReference>
<evidence type="ECO:0000256" key="9">
    <source>
        <dbReference type="ARBA" id="ARBA00023295"/>
    </source>
</evidence>
<evidence type="ECO:0000256" key="10">
    <source>
        <dbReference type="ARBA" id="ARBA00023326"/>
    </source>
</evidence>
<dbReference type="InterPro" id="IPR018208">
    <property type="entry name" value="GH11_AS_1"/>
</dbReference>